<keyword evidence="1" id="KW-0812">Transmembrane</keyword>
<keyword evidence="1" id="KW-1133">Transmembrane helix</keyword>
<evidence type="ECO:0008006" key="4">
    <source>
        <dbReference type="Google" id="ProtNLM"/>
    </source>
</evidence>
<dbReference type="EMBL" id="JAYGIM010000003">
    <property type="protein sequence ID" value="MEA5425898.1"/>
    <property type="molecule type" value="Genomic_DNA"/>
</dbReference>
<reference evidence="2 3" key="1">
    <citation type="submission" date="2023-12" db="EMBL/GenBank/DDBJ databases">
        <title>Novel species of the genus Arcicella isolated from rivers.</title>
        <authorList>
            <person name="Lu H."/>
        </authorList>
    </citation>
    <scope>NUCLEOTIDE SEQUENCE [LARGE SCALE GENOMIC DNA]</scope>
    <source>
        <strain evidence="2 3">DC25W</strain>
    </source>
</reference>
<accession>A0ABU5SF30</accession>
<name>A0ABU5SF30_9BACT</name>
<evidence type="ECO:0000256" key="1">
    <source>
        <dbReference type="SAM" id="Phobius"/>
    </source>
</evidence>
<evidence type="ECO:0000313" key="3">
    <source>
        <dbReference type="Proteomes" id="UP001302222"/>
    </source>
</evidence>
<organism evidence="2 3">
    <name type="scientific">Arcicella lustrica</name>
    <dbReference type="NCBI Taxonomy" id="2984196"/>
    <lineage>
        <taxon>Bacteria</taxon>
        <taxon>Pseudomonadati</taxon>
        <taxon>Bacteroidota</taxon>
        <taxon>Cytophagia</taxon>
        <taxon>Cytophagales</taxon>
        <taxon>Flectobacillaceae</taxon>
        <taxon>Arcicella</taxon>
    </lineage>
</organism>
<keyword evidence="1" id="KW-0472">Membrane</keyword>
<comment type="caution">
    <text evidence="2">The sequence shown here is derived from an EMBL/GenBank/DDBJ whole genome shotgun (WGS) entry which is preliminary data.</text>
</comment>
<evidence type="ECO:0000313" key="2">
    <source>
        <dbReference type="EMBL" id="MEA5425898.1"/>
    </source>
</evidence>
<proteinExistence type="predicted"/>
<gene>
    <name evidence="2" type="ORF">VB798_04890</name>
</gene>
<dbReference type="Proteomes" id="UP001302222">
    <property type="component" value="Unassembled WGS sequence"/>
</dbReference>
<dbReference type="RefSeq" id="WP_323256546.1">
    <property type="nucleotide sequence ID" value="NZ_JAYGIM010000003.1"/>
</dbReference>
<keyword evidence="3" id="KW-1185">Reference proteome</keyword>
<feature type="transmembrane region" description="Helical" evidence="1">
    <location>
        <begin position="6"/>
        <end position="24"/>
    </location>
</feature>
<protein>
    <recommendedName>
        <fullName evidence="4">DUF4760 domain-containing protein</fullName>
    </recommendedName>
</protein>
<sequence>MNILKDIIQPLMVIFGGIFALYQYQKQQKFKRLQNLSSLWKSFLGDEKMLDLFNLLNLAEKKDPQIIEDIRSYDPKLKYKYLAIIEEVTLYADTFEIDKPQAKYLFQWHFFFAYQSPDTVEHFWYNLGGSEEMMASYWAKSRNISNEFLPS</sequence>